<keyword evidence="1" id="KW-0393">Immunoglobulin domain</keyword>
<protein>
    <recommendedName>
        <fullName evidence="3">Ig-like domain-containing protein</fullName>
    </recommendedName>
</protein>
<reference evidence="5" key="1">
    <citation type="submission" date="2013-11" db="EMBL/GenBank/DDBJ databases">
        <title>The genomic landscape of the Guanapo guppy.</title>
        <authorList>
            <person name="Kuenstner A."/>
            <person name="Dreyer C."/>
        </authorList>
    </citation>
    <scope>NUCLEOTIDE SEQUENCE</scope>
    <source>
        <strain evidence="5">Guanapo</strain>
    </source>
</reference>
<dbReference type="AlphaFoldDB" id="A0A3P9QJ22"/>
<keyword evidence="5" id="KW-1185">Reference proteome</keyword>
<proteinExistence type="predicted"/>
<dbReference type="Pfam" id="PF07654">
    <property type="entry name" value="C1-set"/>
    <property type="match status" value="1"/>
</dbReference>
<dbReference type="Ensembl" id="ENSPRET00000034556.1">
    <property type="protein sequence ID" value="ENSPREP00000034175.1"/>
    <property type="gene ID" value="ENSPREG00000023149.1"/>
</dbReference>
<sequence length="168" mass="19131">VKHKHLSVESFVLLIKLSVVQTRSTNAPLTLYCDVERFYPEDVSVSWFQNGTALPDPPATDQNPDRTYKLWGPIQTEPRGGGITCRVQHCSLKEPIERHWRNRDNEDSDKKMAGAAGALHINKVNLRMGLRDGERERLRLCVEITHPALKIPVYRTWTGETLSSVPFI</sequence>
<dbReference type="InterPro" id="IPR007110">
    <property type="entry name" value="Ig-like_dom"/>
</dbReference>
<feature type="chain" id="PRO_5018219927" description="Ig-like domain-containing protein" evidence="2">
    <location>
        <begin position="23"/>
        <end position="168"/>
    </location>
</feature>
<dbReference type="InterPro" id="IPR003597">
    <property type="entry name" value="Ig_C1-set"/>
</dbReference>
<reference evidence="4" key="3">
    <citation type="submission" date="2025-09" db="UniProtKB">
        <authorList>
            <consortium name="Ensembl"/>
        </authorList>
    </citation>
    <scope>IDENTIFICATION</scope>
    <source>
        <strain evidence="4">Guanapo</strain>
    </source>
</reference>
<name>A0A3P9QJ22_POERE</name>
<dbReference type="PROSITE" id="PS50835">
    <property type="entry name" value="IG_LIKE"/>
    <property type="match status" value="1"/>
</dbReference>
<dbReference type="InterPro" id="IPR050380">
    <property type="entry name" value="Immune_Resp_Modulators"/>
</dbReference>
<dbReference type="SUPFAM" id="SSF48726">
    <property type="entry name" value="Immunoglobulin"/>
    <property type="match status" value="1"/>
</dbReference>
<dbReference type="GeneTree" id="ENSGT00940000179572"/>
<evidence type="ECO:0000313" key="4">
    <source>
        <dbReference type="Ensembl" id="ENSPREP00000034175.1"/>
    </source>
</evidence>
<dbReference type="PANTHER" id="PTHR23411">
    <property type="entry name" value="TAPASIN"/>
    <property type="match status" value="1"/>
</dbReference>
<organism evidence="4 5">
    <name type="scientific">Poecilia reticulata</name>
    <name type="common">Guppy</name>
    <name type="synonym">Acanthophacelus reticulatus</name>
    <dbReference type="NCBI Taxonomy" id="8081"/>
    <lineage>
        <taxon>Eukaryota</taxon>
        <taxon>Metazoa</taxon>
        <taxon>Chordata</taxon>
        <taxon>Craniata</taxon>
        <taxon>Vertebrata</taxon>
        <taxon>Euteleostomi</taxon>
        <taxon>Actinopterygii</taxon>
        <taxon>Neopterygii</taxon>
        <taxon>Teleostei</taxon>
        <taxon>Neoteleostei</taxon>
        <taxon>Acanthomorphata</taxon>
        <taxon>Ovalentaria</taxon>
        <taxon>Atherinomorphae</taxon>
        <taxon>Cyprinodontiformes</taxon>
        <taxon>Poeciliidae</taxon>
        <taxon>Poeciliinae</taxon>
        <taxon>Poecilia</taxon>
    </lineage>
</organism>
<reference evidence="4" key="2">
    <citation type="submission" date="2025-08" db="UniProtKB">
        <authorList>
            <consortium name="Ensembl"/>
        </authorList>
    </citation>
    <scope>IDENTIFICATION</scope>
    <source>
        <strain evidence="4">Guanapo</strain>
    </source>
</reference>
<evidence type="ECO:0000256" key="2">
    <source>
        <dbReference type="SAM" id="SignalP"/>
    </source>
</evidence>
<dbReference type="Gene3D" id="2.60.40.10">
    <property type="entry name" value="Immunoglobulins"/>
    <property type="match status" value="1"/>
</dbReference>
<dbReference type="Proteomes" id="UP000242638">
    <property type="component" value="Unassembled WGS sequence"/>
</dbReference>
<dbReference type="SMART" id="SM00407">
    <property type="entry name" value="IGc1"/>
    <property type="match status" value="1"/>
</dbReference>
<dbReference type="InterPro" id="IPR036179">
    <property type="entry name" value="Ig-like_dom_sf"/>
</dbReference>
<evidence type="ECO:0000256" key="1">
    <source>
        <dbReference type="ARBA" id="ARBA00023319"/>
    </source>
</evidence>
<accession>A0A3P9QJ22</accession>
<evidence type="ECO:0000313" key="5">
    <source>
        <dbReference type="Proteomes" id="UP000242638"/>
    </source>
</evidence>
<keyword evidence="2" id="KW-0732">Signal</keyword>
<feature type="signal peptide" evidence="2">
    <location>
        <begin position="1"/>
        <end position="22"/>
    </location>
</feature>
<feature type="domain" description="Ig-like" evidence="3">
    <location>
        <begin position="29"/>
        <end position="113"/>
    </location>
</feature>
<evidence type="ECO:0000259" key="3">
    <source>
        <dbReference type="PROSITE" id="PS50835"/>
    </source>
</evidence>
<dbReference type="InterPro" id="IPR013783">
    <property type="entry name" value="Ig-like_fold"/>
</dbReference>